<comment type="caution">
    <text evidence="4">The sequence shown here is derived from an EMBL/GenBank/DDBJ whole genome shotgun (WGS) entry which is preliminary data.</text>
</comment>
<dbReference type="Gramene" id="Manes.02G130300.1.v8.1">
    <property type="protein sequence ID" value="Manes.02G130300.1.v8.1.CDS.1"/>
    <property type="gene ID" value="Manes.02G130300.v8.1"/>
</dbReference>
<dbReference type="GO" id="GO:0005634">
    <property type="term" value="C:nucleus"/>
    <property type="evidence" value="ECO:0000318"/>
    <property type="project" value="GO_Central"/>
</dbReference>
<accession>A0A2C9WDF6</accession>
<keyword evidence="2" id="KW-0131">Cell cycle</keyword>
<dbReference type="GO" id="GO:0032875">
    <property type="term" value="P:regulation of DNA endoreduplication"/>
    <property type="evidence" value="ECO:0007669"/>
    <property type="project" value="InterPro"/>
</dbReference>
<dbReference type="STRING" id="3983.A0A2C9WDF6"/>
<sequence length="78" mass="8644">MKREGSSEKSVIMKADNDGEHGCTTPRCRIPEPKVCPPPPKKKPFMLVGKKTEPKSGYFQPPDLELLFSVGSRRQACA</sequence>
<keyword evidence="5" id="KW-1185">Reference proteome</keyword>
<evidence type="ECO:0000313" key="5">
    <source>
        <dbReference type="Proteomes" id="UP000091857"/>
    </source>
</evidence>
<dbReference type="InterPro" id="IPR040389">
    <property type="entry name" value="SMR"/>
</dbReference>
<gene>
    <name evidence="4" type="ORF">MANES_02G130300v8</name>
</gene>
<evidence type="ECO:0000256" key="3">
    <source>
        <dbReference type="SAM" id="MobiDB-lite"/>
    </source>
</evidence>
<dbReference type="PANTHER" id="PTHR33142">
    <property type="entry name" value="CYCLIN-DEPENDENT PROTEIN KINASE INHIBITOR SMR13"/>
    <property type="match status" value="1"/>
</dbReference>
<protein>
    <submittedName>
        <fullName evidence="4">Uncharacterized protein</fullName>
    </submittedName>
</protein>
<keyword evidence="1" id="KW-0649">Protein kinase inhibitor</keyword>
<evidence type="ECO:0000256" key="1">
    <source>
        <dbReference type="ARBA" id="ARBA00023013"/>
    </source>
</evidence>
<evidence type="ECO:0000313" key="4">
    <source>
        <dbReference type="EMBL" id="OAY57857.1"/>
    </source>
</evidence>
<dbReference type="EMBL" id="CM004388">
    <property type="protein sequence ID" value="OAY57857.1"/>
    <property type="molecule type" value="Genomic_DNA"/>
</dbReference>
<dbReference type="AlphaFoldDB" id="A0A2C9WDF6"/>
<feature type="region of interest" description="Disordered" evidence="3">
    <location>
        <begin position="1"/>
        <end position="27"/>
    </location>
</feature>
<dbReference type="GO" id="GO:0004860">
    <property type="term" value="F:protein kinase inhibitor activity"/>
    <property type="evidence" value="ECO:0007669"/>
    <property type="project" value="UniProtKB-KW"/>
</dbReference>
<evidence type="ECO:0000256" key="2">
    <source>
        <dbReference type="ARBA" id="ARBA00023306"/>
    </source>
</evidence>
<proteinExistence type="predicted"/>
<dbReference type="Proteomes" id="UP000091857">
    <property type="component" value="Chromosome 2"/>
</dbReference>
<reference evidence="5" key="1">
    <citation type="journal article" date="2016" name="Nat. Biotechnol.">
        <title>Sequencing wild and cultivated cassava and related species reveals extensive interspecific hybridization and genetic diversity.</title>
        <authorList>
            <person name="Bredeson J.V."/>
            <person name="Lyons J.B."/>
            <person name="Prochnik S.E."/>
            <person name="Wu G.A."/>
            <person name="Ha C.M."/>
            <person name="Edsinger-Gonzales E."/>
            <person name="Grimwood J."/>
            <person name="Schmutz J."/>
            <person name="Rabbi I.Y."/>
            <person name="Egesi C."/>
            <person name="Nauluvula P."/>
            <person name="Lebot V."/>
            <person name="Ndunguru J."/>
            <person name="Mkamilo G."/>
            <person name="Bart R.S."/>
            <person name="Setter T.L."/>
            <person name="Gleadow R.M."/>
            <person name="Kulakow P."/>
            <person name="Ferguson M.E."/>
            <person name="Rounsley S."/>
            <person name="Rokhsar D.S."/>
        </authorList>
    </citation>
    <scope>NUCLEOTIDE SEQUENCE [LARGE SCALE GENOMIC DNA]</scope>
    <source>
        <strain evidence="5">cv. AM560-2</strain>
    </source>
</reference>
<dbReference type="PANTHER" id="PTHR33142:SF15">
    <property type="entry name" value="CYCLIN-DEPENDENT PROTEIN KINASE INHIBITOR SMR4"/>
    <property type="match status" value="1"/>
</dbReference>
<organism evidence="4 5">
    <name type="scientific">Manihot esculenta</name>
    <name type="common">Cassava</name>
    <name type="synonym">Jatropha manihot</name>
    <dbReference type="NCBI Taxonomy" id="3983"/>
    <lineage>
        <taxon>Eukaryota</taxon>
        <taxon>Viridiplantae</taxon>
        <taxon>Streptophyta</taxon>
        <taxon>Embryophyta</taxon>
        <taxon>Tracheophyta</taxon>
        <taxon>Spermatophyta</taxon>
        <taxon>Magnoliopsida</taxon>
        <taxon>eudicotyledons</taxon>
        <taxon>Gunneridae</taxon>
        <taxon>Pentapetalae</taxon>
        <taxon>rosids</taxon>
        <taxon>fabids</taxon>
        <taxon>Malpighiales</taxon>
        <taxon>Euphorbiaceae</taxon>
        <taxon>Crotonoideae</taxon>
        <taxon>Manihoteae</taxon>
        <taxon>Manihot</taxon>
    </lineage>
</organism>
<name>A0A2C9WDF6_MANES</name>